<dbReference type="SUPFAM" id="SSF52518">
    <property type="entry name" value="Thiamin diphosphate-binding fold (THDP-binding)"/>
    <property type="match status" value="1"/>
</dbReference>
<dbReference type="FunFam" id="3.40.50.970:FF:000010">
    <property type="entry name" value="1-deoxy-D-xylulose-5-phosphate synthase"/>
    <property type="match status" value="1"/>
</dbReference>
<dbReference type="CDD" id="cd02007">
    <property type="entry name" value="TPP_DXS"/>
    <property type="match status" value="1"/>
</dbReference>
<dbReference type="PANTHER" id="PTHR43322">
    <property type="entry name" value="1-D-DEOXYXYLULOSE 5-PHOSPHATE SYNTHASE-RELATED"/>
    <property type="match status" value="1"/>
</dbReference>
<dbReference type="EMBL" id="CP081135">
    <property type="protein sequence ID" value="UEL47086.1"/>
    <property type="molecule type" value="Genomic_DNA"/>
</dbReference>
<accession>A0AAX2ZDG2</accession>
<dbReference type="InterPro" id="IPR005477">
    <property type="entry name" value="Dxylulose-5-P_synthase"/>
</dbReference>
<dbReference type="GO" id="GO:0016114">
    <property type="term" value="P:terpenoid biosynthetic process"/>
    <property type="evidence" value="ECO:0007669"/>
    <property type="project" value="InterPro"/>
</dbReference>
<dbReference type="Proteomes" id="UP001198983">
    <property type="component" value="Chromosome"/>
</dbReference>
<evidence type="ECO:0000313" key="15">
    <source>
        <dbReference type="Proteomes" id="UP001198983"/>
    </source>
</evidence>
<keyword evidence="8" id="KW-0479">Metal-binding</keyword>
<evidence type="ECO:0000313" key="14">
    <source>
        <dbReference type="EMBL" id="UEL47086.1"/>
    </source>
</evidence>
<evidence type="ECO:0000259" key="13">
    <source>
        <dbReference type="SMART" id="SM00861"/>
    </source>
</evidence>
<comment type="cofactor">
    <cofactor evidence="1">
        <name>Mg(2+)</name>
        <dbReference type="ChEBI" id="CHEBI:18420"/>
    </cofactor>
</comment>
<evidence type="ECO:0000256" key="3">
    <source>
        <dbReference type="ARBA" id="ARBA00004980"/>
    </source>
</evidence>
<dbReference type="NCBIfam" id="NF008968">
    <property type="entry name" value="PRK12315.1"/>
    <property type="match status" value="1"/>
</dbReference>
<comment type="similarity">
    <text evidence="4">Belongs to the transketolase family. DXPS subfamily.</text>
</comment>
<sequence length="587" mass="65124">MTLNILNKINEPKDLKSFSREDLNLLSSEIRDVLIKKVSTTGGHFGPNLGMVEATIALHYVFNSPVDKFVYDVSHQSYTHKILTGRKEAFINPEKFKTVTGYSEPKESDHDFFTIGHTSTSISLACGLAKGRDALGGKENIVAIIGDGSLSGGEAYEGLNNAAASNKNIIILVNDNNMSIAENHGGLYENLAKLRESEGKAENNFFKSLGFEYHFVKDGNNLESLIETFEKVKDTDHPVVIHMKTLKGKGYKDAEVNKEAFHWVMPFDLENKDEESTDEYVKTYGDITEDFLIEKAKKDKSIVAITAATPGIVGVNRFRSELQDQYVDVGIAEEHAIALASGMAKRGAKPVAGFISSFIQRTYDQLSQDLSINNNPATIMVYWGGISGGDVTHLGLFDIPLISNIPNIVYLAPTTKEEHLAMVDWAIEQDKHPVAIRVPNMEVVSTGIDVEPNFDELNKYVKVEEGSEVAIIGLGTFFHLGKKVHNKLKSLGINATLINPRFITGVDEDLLNELQENHKLVITLEDGILDGGFGEKISRFYGDKNMKVLNFGATKEFTDSVPLKELYERYHLSEDLIISDIKRVLKD</sequence>
<dbReference type="GO" id="GO:0009228">
    <property type="term" value="P:thiamine biosynthetic process"/>
    <property type="evidence" value="ECO:0007669"/>
    <property type="project" value="UniProtKB-KW"/>
</dbReference>
<evidence type="ECO:0000256" key="8">
    <source>
        <dbReference type="ARBA" id="ARBA00022723"/>
    </source>
</evidence>
<dbReference type="CDD" id="cd07033">
    <property type="entry name" value="TPP_PYR_DXS_TK_like"/>
    <property type="match status" value="1"/>
</dbReference>
<dbReference type="AlphaFoldDB" id="A0AAX2ZDG2"/>
<dbReference type="InterPro" id="IPR009014">
    <property type="entry name" value="Transketo_C/PFOR_II"/>
</dbReference>
<dbReference type="GO" id="GO:0019288">
    <property type="term" value="P:isopentenyl diphosphate biosynthetic process, methylerythritol 4-phosphate pathway"/>
    <property type="evidence" value="ECO:0007669"/>
    <property type="project" value="TreeGrafter"/>
</dbReference>
<keyword evidence="7 14" id="KW-0808">Transferase</keyword>
<evidence type="ECO:0000256" key="5">
    <source>
        <dbReference type="ARBA" id="ARBA00011738"/>
    </source>
</evidence>
<evidence type="ECO:0000256" key="7">
    <source>
        <dbReference type="ARBA" id="ARBA00022679"/>
    </source>
</evidence>
<evidence type="ECO:0000256" key="4">
    <source>
        <dbReference type="ARBA" id="ARBA00011081"/>
    </source>
</evidence>
<dbReference type="NCBIfam" id="NF003933">
    <property type="entry name" value="PRK05444.2-2"/>
    <property type="match status" value="1"/>
</dbReference>
<dbReference type="InterPro" id="IPR005475">
    <property type="entry name" value="Transketolase-like_Pyr-bd"/>
</dbReference>
<dbReference type="GO" id="GO:0005829">
    <property type="term" value="C:cytosol"/>
    <property type="evidence" value="ECO:0007669"/>
    <property type="project" value="TreeGrafter"/>
</dbReference>
<dbReference type="InterPro" id="IPR029061">
    <property type="entry name" value="THDP-binding"/>
</dbReference>
<keyword evidence="12" id="KW-0414">Isoprene biosynthesis</keyword>
<dbReference type="PANTHER" id="PTHR43322:SF1">
    <property type="entry name" value="1-DEOXY-D-XYLULOSE-5-PHOSPHATE SYNTHASE"/>
    <property type="match status" value="1"/>
</dbReference>
<evidence type="ECO:0000256" key="11">
    <source>
        <dbReference type="ARBA" id="ARBA00023052"/>
    </source>
</evidence>
<proteinExistence type="inferred from homology"/>
<evidence type="ECO:0000256" key="12">
    <source>
        <dbReference type="ARBA" id="ARBA00023229"/>
    </source>
</evidence>
<dbReference type="Pfam" id="PF02779">
    <property type="entry name" value="Transket_pyr"/>
    <property type="match status" value="1"/>
</dbReference>
<comment type="pathway">
    <text evidence="3">Metabolic intermediate biosynthesis; 1-deoxy-D-xylulose 5-phosphate biosynthesis; 1-deoxy-D-xylulose 5-phosphate from D-glyceraldehyde 3-phosphate and pyruvate: step 1/1.</text>
</comment>
<dbReference type="RefSeq" id="WP_228415623.1">
    <property type="nucleotide sequence ID" value="NZ_CP081135.1"/>
</dbReference>
<dbReference type="InterPro" id="IPR049557">
    <property type="entry name" value="Transketolase_CS"/>
</dbReference>
<feature type="domain" description="Transketolase-like pyrimidine-binding" evidence="13">
    <location>
        <begin position="282"/>
        <end position="446"/>
    </location>
</feature>
<name>A0AAX2ZDG2_9FIRM</name>
<dbReference type="SUPFAM" id="SSF52922">
    <property type="entry name" value="TK C-terminal domain-like"/>
    <property type="match status" value="1"/>
</dbReference>
<comment type="subunit">
    <text evidence="5">Homodimer.</text>
</comment>
<comment type="cofactor">
    <cofactor evidence="2">
        <name>thiamine diphosphate</name>
        <dbReference type="ChEBI" id="CHEBI:58937"/>
    </cofactor>
</comment>
<protein>
    <recommendedName>
        <fullName evidence="6">1-deoxy-D-xylulose-5-phosphate synthase</fullName>
        <ecNumber evidence="6">2.2.1.7</ecNumber>
    </recommendedName>
</protein>
<evidence type="ECO:0000256" key="1">
    <source>
        <dbReference type="ARBA" id="ARBA00001946"/>
    </source>
</evidence>
<gene>
    <name evidence="14" type="ORF">JW646_15825</name>
</gene>
<keyword evidence="10" id="KW-0784">Thiamine biosynthesis</keyword>
<evidence type="ECO:0000256" key="2">
    <source>
        <dbReference type="ARBA" id="ARBA00001964"/>
    </source>
</evidence>
<dbReference type="EC" id="2.2.1.7" evidence="6"/>
<dbReference type="GO" id="GO:0046872">
    <property type="term" value="F:metal ion binding"/>
    <property type="evidence" value="ECO:0007669"/>
    <property type="project" value="UniProtKB-KW"/>
</dbReference>
<dbReference type="KEGG" id="tem:JW646_15825"/>
<evidence type="ECO:0000256" key="10">
    <source>
        <dbReference type="ARBA" id="ARBA00022977"/>
    </source>
</evidence>
<dbReference type="GO" id="GO:0008661">
    <property type="term" value="F:1-deoxy-D-xylulose-5-phosphate synthase activity"/>
    <property type="evidence" value="ECO:0007669"/>
    <property type="project" value="UniProtKB-EC"/>
</dbReference>
<reference evidence="14 15" key="1">
    <citation type="journal article" date="2023" name="Int. J. Syst. Evol. Microbiol.">
        <title>Terrisporobacter hibernicus sp. nov., isolated from bovine faeces in Northern Ireland.</title>
        <authorList>
            <person name="Mitchell M."/>
            <person name="Nguyen S.V."/>
            <person name="Connor M."/>
            <person name="Fairley D.J."/>
            <person name="Donoghue O."/>
            <person name="Marshall H."/>
            <person name="Koolman L."/>
            <person name="McMullan G."/>
            <person name="Schaffer K.E."/>
            <person name="McGrath J.W."/>
            <person name="Fanning S."/>
        </authorList>
    </citation>
    <scope>NUCLEOTIDE SEQUENCE [LARGE SCALE GENOMIC DNA]</scope>
    <source>
        <strain evidence="14 15">MCA3</strain>
    </source>
</reference>
<keyword evidence="15" id="KW-1185">Reference proteome</keyword>
<keyword evidence="9" id="KW-0460">Magnesium</keyword>
<organism evidence="14 15">
    <name type="scientific">Terrisporobacter hibernicus</name>
    <dbReference type="NCBI Taxonomy" id="2813371"/>
    <lineage>
        <taxon>Bacteria</taxon>
        <taxon>Bacillati</taxon>
        <taxon>Bacillota</taxon>
        <taxon>Clostridia</taxon>
        <taxon>Peptostreptococcales</taxon>
        <taxon>Peptostreptococcaceae</taxon>
        <taxon>Terrisporobacter</taxon>
    </lineage>
</organism>
<dbReference type="SMART" id="SM00861">
    <property type="entry name" value="Transket_pyr"/>
    <property type="match status" value="1"/>
</dbReference>
<evidence type="ECO:0000256" key="9">
    <source>
        <dbReference type="ARBA" id="ARBA00022842"/>
    </source>
</evidence>
<dbReference type="Gene3D" id="3.40.50.920">
    <property type="match status" value="1"/>
</dbReference>
<dbReference type="InterPro" id="IPR033248">
    <property type="entry name" value="Transketolase_C"/>
</dbReference>
<dbReference type="Pfam" id="PF02780">
    <property type="entry name" value="Transketolase_C"/>
    <property type="match status" value="1"/>
</dbReference>
<keyword evidence="11" id="KW-0786">Thiamine pyrophosphate</keyword>
<dbReference type="Gene3D" id="3.40.50.970">
    <property type="match status" value="2"/>
</dbReference>
<dbReference type="PROSITE" id="PS00801">
    <property type="entry name" value="TRANSKETOLASE_1"/>
    <property type="match status" value="1"/>
</dbReference>
<dbReference type="Pfam" id="PF13292">
    <property type="entry name" value="DXP_synthase_N"/>
    <property type="match status" value="2"/>
</dbReference>
<evidence type="ECO:0000256" key="6">
    <source>
        <dbReference type="ARBA" id="ARBA00013150"/>
    </source>
</evidence>